<dbReference type="Proteomes" id="UP000324758">
    <property type="component" value="Unassembled WGS sequence"/>
</dbReference>
<dbReference type="CDD" id="cd01065">
    <property type="entry name" value="NAD_bind_Shikimate_DH"/>
    <property type="match status" value="1"/>
</dbReference>
<accession>A0A5D3K1E6</accession>
<dbReference type="GO" id="GO:0004764">
    <property type="term" value="F:shikimate 3-dehydrogenase (NADP+) activity"/>
    <property type="evidence" value="ECO:0007669"/>
    <property type="project" value="InterPro"/>
</dbReference>
<keyword evidence="3" id="KW-0057">Aromatic amino acid biosynthesis</keyword>
<dbReference type="OrthoDB" id="7873617at2"/>
<evidence type="ECO:0000256" key="2">
    <source>
        <dbReference type="ARBA" id="ARBA00023002"/>
    </source>
</evidence>
<dbReference type="GO" id="GO:0005829">
    <property type="term" value="C:cytosol"/>
    <property type="evidence" value="ECO:0007669"/>
    <property type="project" value="TreeGrafter"/>
</dbReference>
<dbReference type="GO" id="GO:0009423">
    <property type="term" value="P:chorismate biosynthetic process"/>
    <property type="evidence" value="ECO:0007669"/>
    <property type="project" value="TreeGrafter"/>
</dbReference>
<dbReference type="Gene3D" id="3.40.50.10860">
    <property type="entry name" value="Leucine Dehydrogenase, chain A, domain 1"/>
    <property type="match status" value="1"/>
</dbReference>
<gene>
    <name evidence="5" type="ORF">FXB40_43120</name>
</gene>
<sequence length="278" mass="28994">MGKIIDGSTQLLGIVGDPIRQVRAPEVWSALFKANGFNAACIPLHVKPADLQAFVAGLKTIQNIVGLIVTIPHKPAAVHLCDALTTRAELVRSVNVMRREPDGRWTGDILDGFGFVQGLVGSGQRVAGRRALVVGSGGVGTAIAFAIAEAKAASVHVADIAKDRAADLASRLEAAGTPSGTSEAVAQGFDLVVNASPIGMKNEDPIAIDPAGLERGALAGDVVVHPPLTPWLSAAKQRGCHVQPGTVMMDNQLMAMRDFFRFPEGDYTPANVARVTAG</sequence>
<dbReference type="RefSeq" id="WP_148778301.1">
    <property type="nucleotide sequence ID" value="NZ_VSSS01000084.1"/>
</dbReference>
<evidence type="ECO:0000313" key="6">
    <source>
        <dbReference type="Proteomes" id="UP000324758"/>
    </source>
</evidence>
<keyword evidence="6" id="KW-1185">Reference proteome</keyword>
<reference evidence="5 6" key="1">
    <citation type="submission" date="2019-08" db="EMBL/GenBank/DDBJ databases">
        <title>Bradyrhizobium hipponensis sp. nov., a rhizobium isolated from a Lupinus angustifolius root nodule in Tunisia.</title>
        <authorList>
            <person name="Off K."/>
            <person name="Rejili M."/>
            <person name="Mars M."/>
            <person name="Brachmann A."/>
            <person name="Marin M."/>
        </authorList>
    </citation>
    <scope>NUCLEOTIDE SEQUENCE [LARGE SCALE GENOMIC DNA]</scope>
    <source>
        <strain evidence="5 6">CTAW71</strain>
    </source>
</reference>
<dbReference type="PANTHER" id="PTHR21089:SF1">
    <property type="entry name" value="BIFUNCTIONAL 3-DEHYDROQUINATE DEHYDRATASE_SHIKIMATE DEHYDROGENASE, CHLOROPLASTIC"/>
    <property type="match status" value="1"/>
</dbReference>
<comment type="pathway">
    <text evidence="1">Metabolic intermediate biosynthesis; chorismate biosynthesis; chorismate from D-erythrose 4-phosphate and phosphoenolpyruvate: step 4/7.</text>
</comment>
<dbReference type="SUPFAM" id="SSF53223">
    <property type="entry name" value="Aminoacid dehydrogenase-like, N-terminal domain"/>
    <property type="match status" value="1"/>
</dbReference>
<dbReference type="Pfam" id="PF08501">
    <property type="entry name" value="Shikimate_dh_N"/>
    <property type="match status" value="1"/>
</dbReference>
<dbReference type="InterPro" id="IPR046346">
    <property type="entry name" value="Aminoacid_DH-like_N_sf"/>
</dbReference>
<feature type="domain" description="Shikimate dehydrogenase substrate binding N-terminal" evidence="4">
    <location>
        <begin position="14"/>
        <end position="96"/>
    </location>
</feature>
<dbReference type="EMBL" id="VSSS01000084">
    <property type="protein sequence ID" value="TYL85654.1"/>
    <property type="molecule type" value="Genomic_DNA"/>
</dbReference>
<evidence type="ECO:0000313" key="5">
    <source>
        <dbReference type="EMBL" id="TYL85654.1"/>
    </source>
</evidence>
<dbReference type="InterPro" id="IPR022893">
    <property type="entry name" value="Shikimate_DH_fam"/>
</dbReference>
<organism evidence="5 6">
    <name type="scientific">Bradyrhizobium rifense</name>
    <dbReference type="NCBI Taxonomy" id="515499"/>
    <lineage>
        <taxon>Bacteria</taxon>
        <taxon>Pseudomonadati</taxon>
        <taxon>Pseudomonadota</taxon>
        <taxon>Alphaproteobacteria</taxon>
        <taxon>Hyphomicrobiales</taxon>
        <taxon>Nitrobacteraceae</taxon>
        <taxon>Bradyrhizobium</taxon>
    </lineage>
</organism>
<dbReference type="PANTHER" id="PTHR21089">
    <property type="entry name" value="SHIKIMATE DEHYDROGENASE"/>
    <property type="match status" value="1"/>
</dbReference>
<dbReference type="Gene3D" id="3.40.50.720">
    <property type="entry name" value="NAD(P)-binding Rossmann-like Domain"/>
    <property type="match status" value="1"/>
</dbReference>
<evidence type="ECO:0000259" key="4">
    <source>
        <dbReference type="Pfam" id="PF08501"/>
    </source>
</evidence>
<evidence type="ECO:0000256" key="1">
    <source>
        <dbReference type="ARBA" id="ARBA00004871"/>
    </source>
</evidence>
<name>A0A5D3K1E6_9BRAD</name>
<protein>
    <submittedName>
        <fullName evidence="5">Shikimate dehydrogenase</fullName>
    </submittedName>
</protein>
<dbReference type="GO" id="GO:0050661">
    <property type="term" value="F:NADP binding"/>
    <property type="evidence" value="ECO:0007669"/>
    <property type="project" value="TreeGrafter"/>
</dbReference>
<proteinExistence type="predicted"/>
<dbReference type="InterPro" id="IPR036291">
    <property type="entry name" value="NAD(P)-bd_dom_sf"/>
</dbReference>
<keyword evidence="3" id="KW-0028">Amino-acid biosynthesis</keyword>
<evidence type="ECO:0000256" key="3">
    <source>
        <dbReference type="ARBA" id="ARBA00023141"/>
    </source>
</evidence>
<dbReference type="InterPro" id="IPR013708">
    <property type="entry name" value="Shikimate_DH-bd_N"/>
</dbReference>
<keyword evidence="2" id="KW-0560">Oxidoreductase</keyword>
<dbReference type="SUPFAM" id="SSF51735">
    <property type="entry name" value="NAD(P)-binding Rossmann-fold domains"/>
    <property type="match status" value="1"/>
</dbReference>
<dbReference type="AlphaFoldDB" id="A0A5D3K1E6"/>
<comment type="caution">
    <text evidence="5">The sequence shown here is derived from an EMBL/GenBank/DDBJ whole genome shotgun (WGS) entry which is preliminary data.</text>
</comment>
<dbReference type="GO" id="GO:0019632">
    <property type="term" value="P:shikimate metabolic process"/>
    <property type="evidence" value="ECO:0007669"/>
    <property type="project" value="TreeGrafter"/>
</dbReference>
<dbReference type="GO" id="GO:0009073">
    <property type="term" value="P:aromatic amino acid family biosynthetic process"/>
    <property type="evidence" value="ECO:0007669"/>
    <property type="project" value="UniProtKB-KW"/>
</dbReference>